<dbReference type="EMBL" id="CAKXAJ010017764">
    <property type="protein sequence ID" value="CAH2217141.1"/>
    <property type="molecule type" value="Genomic_DNA"/>
</dbReference>
<proteinExistence type="predicted"/>
<dbReference type="AlphaFoldDB" id="A0A8S4QQZ9"/>
<evidence type="ECO:0000313" key="2">
    <source>
        <dbReference type="EMBL" id="CAH2217141.1"/>
    </source>
</evidence>
<comment type="caution">
    <text evidence="2">The sequence shown here is derived from an EMBL/GenBank/DDBJ whole genome shotgun (WGS) entry which is preliminary data.</text>
</comment>
<reference evidence="2" key="1">
    <citation type="submission" date="2022-03" db="EMBL/GenBank/DDBJ databases">
        <authorList>
            <person name="Lindestad O."/>
        </authorList>
    </citation>
    <scope>NUCLEOTIDE SEQUENCE</scope>
</reference>
<accession>A0A8S4QQZ9</accession>
<evidence type="ECO:0000256" key="1">
    <source>
        <dbReference type="SAM" id="MobiDB-lite"/>
    </source>
</evidence>
<evidence type="ECO:0000313" key="3">
    <source>
        <dbReference type="Proteomes" id="UP000838756"/>
    </source>
</evidence>
<name>A0A8S4QQZ9_9NEOP</name>
<keyword evidence="3" id="KW-1185">Reference proteome</keyword>
<dbReference type="Proteomes" id="UP000838756">
    <property type="component" value="Unassembled WGS sequence"/>
</dbReference>
<feature type="region of interest" description="Disordered" evidence="1">
    <location>
        <begin position="18"/>
        <end position="39"/>
    </location>
</feature>
<organism evidence="2 3">
    <name type="scientific">Pararge aegeria aegeria</name>
    <dbReference type="NCBI Taxonomy" id="348720"/>
    <lineage>
        <taxon>Eukaryota</taxon>
        <taxon>Metazoa</taxon>
        <taxon>Ecdysozoa</taxon>
        <taxon>Arthropoda</taxon>
        <taxon>Hexapoda</taxon>
        <taxon>Insecta</taxon>
        <taxon>Pterygota</taxon>
        <taxon>Neoptera</taxon>
        <taxon>Endopterygota</taxon>
        <taxon>Lepidoptera</taxon>
        <taxon>Glossata</taxon>
        <taxon>Ditrysia</taxon>
        <taxon>Papilionoidea</taxon>
        <taxon>Nymphalidae</taxon>
        <taxon>Satyrinae</taxon>
        <taxon>Satyrini</taxon>
        <taxon>Parargina</taxon>
        <taxon>Pararge</taxon>
    </lineage>
</organism>
<gene>
    <name evidence="2" type="primary">jg491</name>
    <name evidence="2" type="ORF">PAEG_LOCUS5059</name>
</gene>
<protein>
    <submittedName>
        <fullName evidence="2">Jg491 protein</fullName>
    </submittedName>
</protein>
<sequence length="88" mass="9321">MVVWSAITSRLARRSARAARASASNSINQQEPAEELGAATAGTGGHSIVVSWLLYAYARAAAGHVEARRCRSVHLTSSHSSTQPPIHN</sequence>